<proteinExistence type="predicted"/>
<organism evidence="1 2">
    <name type="scientific">Opisthorchis viverrini</name>
    <name type="common">Southeast Asian liver fluke</name>
    <dbReference type="NCBI Taxonomy" id="6198"/>
    <lineage>
        <taxon>Eukaryota</taxon>
        <taxon>Metazoa</taxon>
        <taxon>Spiralia</taxon>
        <taxon>Lophotrochozoa</taxon>
        <taxon>Platyhelminthes</taxon>
        <taxon>Trematoda</taxon>
        <taxon>Digenea</taxon>
        <taxon>Opisthorchiida</taxon>
        <taxon>Opisthorchiata</taxon>
        <taxon>Opisthorchiidae</taxon>
        <taxon>Opisthorchis</taxon>
    </lineage>
</organism>
<dbReference type="KEGG" id="ovi:T265_01755"/>
<evidence type="ECO:0000313" key="1">
    <source>
        <dbReference type="EMBL" id="KER32135.1"/>
    </source>
</evidence>
<dbReference type="GeneID" id="20315943"/>
<sequence length="64" mass="6835">MNAKVCPGISAKYHGQQTMSTTGHTLNSHKLDSNFMREQSSYREAITSSALHSGAGAFCGSTKN</sequence>
<gene>
    <name evidence="1" type="ORF">T265_01755</name>
</gene>
<dbReference type="EMBL" id="KL596637">
    <property type="protein sequence ID" value="KER32135.1"/>
    <property type="molecule type" value="Genomic_DNA"/>
</dbReference>
<dbReference type="Proteomes" id="UP000054324">
    <property type="component" value="Unassembled WGS sequence"/>
</dbReference>
<dbReference type="AlphaFoldDB" id="A0A075A8U1"/>
<keyword evidence="2" id="KW-1185">Reference proteome</keyword>
<evidence type="ECO:0000313" key="2">
    <source>
        <dbReference type="Proteomes" id="UP000054324"/>
    </source>
</evidence>
<reference evidence="1 2" key="1">
    <citation type="submission" date="2013-11" db="EMBL/GenBank/DDBJ databases">
        <title>Opisthorchis viverrini - life in the bile duct.</title>
        <authorList>
            <person name="Young N.D."/>
            <person name="Nagarajan N."/>
            <person name="Lin S.J."/>
            <person name="Korhonen P.K."/>
            <person name="Jex A.R."/>
            <person name="Hall R.S."/>
            <person name="Safavi-Hemami H."/>
            <person name="Kaewkong W."/>
            <person name="Bertrand D."/>
            <person name="Gao S."/>
            <person name="Seet Q."/>
            <person name="Wongkham S."/>
            <person name="Teh B.T."/>
            <person name="Wongkham C."/>
            <person name="Intapan P.M."/>
            <person name="Maleewong W."/>
            <person name="Yang X."/>
            <person name="Hu M."/>
            <person name="Wang Z."/>
            <person name="Hofmann A."/>
            <person name="Sternberg P.W."/>
            <person name="Tan P."/>
            <person name="Wang J."/>
            <person name="Gasser R.B."/>
        </authorList>
    </citation>
    <scope>NUCLEOTIDE SEQUENCE [LARGE SCALE GENOMIC DNA]</scope>
</reference>
<dbReference type="RefSeq" id="XP_009164109.1">
    <property type="nucleotide sequence ID" value="XM_009165845.1"/>
</dbReference>
<name>A0A075A8U1_OPIVI</name>
<dbReference type="CTD" id="20315943"/>
<protein>
    <submittedName>
        <fullName evidence="1">Uncharacterized protein</fullName>
    </submittedName>
</protein>
<accession>A0A075A8U1</accession>